<dbReference type="AlphaFoldDB" id="A0AAV1KG71"/>
<reference evidence="6 7" key="1">
    <citation type="submission" date="2023-11" db="EMBL/GenBank/DDBJ databases">
        <authorList>
            <person name="Hedman E."/>
            <person name="Englund M."/>
            <person name="Stromberg M."/>
            <person name="Nyberg Akerstrom W."/>
            <person name="Nylinder S."/>
            <person name="Jareborg N."/>
            <person name="Kallberg Y."/>
            <person name="Kronander E."/>
        </authorList>
    </citation>
    <scope>NUCLEOTIDE SEQUENCE [LARGE SCALE GENOMIC DNA]</scope>
</reference>
<name>A0AAV1KG71_9NEOP</name>
<dbReference type="PRINTS" id="PR00463">
    <property type="entry name" value="EP450I"/>
</dbReference>
<comment type="similarity">
    <text evidence="1">Belongs to the cytochrome P450 family.</text>
</comment>
<keyword evidence="4" id="KW-0503">Monooxygenase</keyword>
<dbReference type="InterPro" id="IPR002401">
    <property type="entry name" value="Cyt_P450_E_grp-I"/>
</dbReference>
<dbReference type="GO" id="GO:0006805">
    <property type="term" value="P:xenobiotic metabolic process"/>
    <property type="evidence" value="ECO:0007669"/>
    <property type="project" value="TreeGrafter"/>
</dbReference>
<comment type="cofactor">
    <cofactor evidence="5">
        <name>heme</name>
        <dbReference type="ChEBI" id="CHEBI:30413"/>
    </cofactor>
</comment>
<dbReference type="GO" id="GO:0005737">
    <property type="term" value="C:cytoplasm"/>
    <property type="evidence" value="ECO:0007669"/>
    <property type="project" value="TreeGrafter"/>
</dbReference>
<dbReference type="InterPro" id="IPR050182">
    <property type="entry name" value="Cytochrome_P450_fam2"/>
</dbReference>
<gene>
    <name evidence="6" type="ORF">PARMNEM_LOCUS3644</name>
</gene>
<accession>A0AAV1KG71</accession>
<evidence type="ECO:0000256" key="5">
    <source>
        <dbReference type="PIRSR" id="PIRSR602401-1"/>
    </source>
</evidence>
<dbReference type="GO" id="GO:0016712">
    <property type="term" value="F:oxidoreductase activity, acting on paired donors, with incorporation or reduction of molecular oxygen, reduced flavin or flavoprotein as one donor, and incorporation of one atom of oxygen"/>
    <property type="evidence" value="ECO:0007669"/>
    <property type="project" value="TreeGrafter"/>
</dbReference>
<dbReference type="GO" id="GO:0008395">
    <property type="term" value="F:steroid hydroxylase activity"/>
    <property type="evidence" value="ECO:0007669"/>
    <property type="project" value="TreeGrafter"/>
</dbReference>
<proteinExistence type="inferred from homology"/>
<keyword evidence="7" id="KW-1185">Reference proteome</keyword>
<dbReference type="PRINTS" id="PR00385">
    <property type="entry name" value="P450"/>
</dbReference>
<keyword evidence="4" id="KW-0560">Oxidoreductase</keyword>
<keyword evidence="3 5" id="KW-0408">Iron</keyword>
<keyword evidence="2 5" id="KW-0479">Metal-binding</keyword>
<dbReference type="EMBL" id="CAVLGL010000035">
    <property type="protein sequence ID" value="CAK1582058.1"/>
    <property type="molecule type" value="Genomic_DNA"/>
</dbReference>
<dbReference type="GO" id="GO:0005506">
    <property type="term" value="F:iron ion binding"/>
    <property type="evidence" value="ECO:0007669"/>
    <property type="project" value="InterPro"/>
</dbReference>
<evidence type="ECO:0000256" key="4">
    <source>
        <dbReference type="ARBA" id="ARBA00023033"/>
    </source>
</evidence>
<feature type="binding site" description="axial binding residue" evidence="5">
    <location>
        <position position="484"/>
    </location>
    <ligand>
        <name>heme</name>
        <dbReference type="ChEBI" id="CHEBI:30413"/>
    </ligand>
    <ligandPart>
        <name>Fe</name>
        <dbReference type="ChEBI" id="CHEBI:18248"/>
    </ligandPart>
</feature>
<dbReference type="PANTHER" id="PTHR24300">
    <property type="entry name" value="CYTOCHROME P450 508A4-RELATED"/>
    <property type="match status" value="1"/>
</dbReference>
<dbReference type="Proteomes" id="UP001314205">
    <property type="component" value="Unassembled WGS sequence"/>
</dbReference>
<protein>
    <recommendedName>
        <fullName evidence="8">Cytochrome P450</fullName>
    </recommendedName>
</protein>
<dbReference type="PANTHER" id="PTHR24300:SF403">
    <property type="entry name" value="CYTOCHROME P450 306A1"/>
    <property type="match status" value="1"/>
</dbReference>
<evidence type="ECO:0000256" key="1">
    <source>
        <dbReference type="ARBA" id="ARBA00010617"/>
    </source>
</evidence>
<keyword evidence="5" id="KW-0349">Heme</keyword>
<evidence type="ECO:0000313" key="7">
    <source>
        <dbReference type="Proteomes" id="UP001314205"/>
    </source>
</evidence>
<evidence type="ECO:0008006" key="8">
    <source>
        <dbReference type="Google" id="ProtNLM"/>
    </source>
</evidence>
<evidence type="ECO:0000256" key="3">
    <source>
        <dbReference type="ARBA" id="ARBA00023004"/>
    </source>
</evidence>
<dbReference type="GO" id="GO:0006082">
    <property type="term" value="P:organic acid metabolic process"/>
    <property type="evidence" value="ECO:0007669"/>
    <property type="project" value="TreeGrafter"/>
</dbReference>
<comment type="caution">
    <text evidence="6">The sequence shown here is derived from an EMBL/GenBank/DDBJ whole genome shotgun (WGS) entry which is preliminary data.</text>
</comment>
<sequence>MDFIFLWLVTFVLGFWIFKKLKVWQSLPPGPWGLPIVGFLPFIDRHQPHLTLTKLAKEYGSIYGIGMGSIYAVVLSDHKLVREAFAKESFSGRAPLYLTHGIMHGNGIICAEGGLWKDQRKLITMWLKSFGMSKHSISRNKLEKRIAFGVNELIKNVKEASGTPIDLTYMLTDSLGNVVNEIIFGYKYPSEDKTWKWFRQIQEEGCHEMGVAGAVNFLPFVRFFSPSTKKTIEILIRGQAQTHRLYAAIVEKRRKVLGVPSPEGAKYPLHKNLFHDHPDGFIKCIKYSKHASETDEHYFDPETLIATDGECILDNFLLEQKKRFDSGDETAKYMTDEQLLYLLADMFGAGLDTTSVTLSWFLLHMALYPEEQESVRQEILSVLIDENDSDYSKLPRLMAAICETQRIRSIVPIGIPHGCTEDTYLGNYRIPKGTMIIPLQWALHMDPNVWENPEEFNPSRFLDEDGNLLKPQEFIPFQTGKRMCPGDELSRMISCGLITRLFRHMQVKLAAEPPTEEEMRGNVGVTLSPPKTLFTCVPLASYH</sequence>
<dbReference type="GO" id="GO:0020037">
    <property type="term" value="F:heme binding"/>
    <property type="evidence" value="ECO:0007669"/>
    <property type="project" value="InterPro"/>
</dbReference>
<dbReference type="Pfam" id="PF00067">
    <property type="entry name" value="p450"/>
    <property type="match status" value="1"/>
</dbReference>
<evidence type="ECO:0000256" key="2">
    <source>
        <dbReference type="ARBA" id="ARBA00022723"/>
    </source>
</evidence>
<evidence type="ECO:0000313" key="6">
    <source>
        <dbReference type="EMBL" id="CAK1582058.1"/>
    </source>
</evidence>
<dbReference type="InterPro" id="IPR036396">
    <property type="entry name" value="Cyt_P450_sf"/>
</dbReference>
<dbReference type="InterPro" id="IPR001128">
    <property type="entry name" value="Cyt_P450"/>
</dbReference>
<organism evidence="6 7">
    <name type="scientific">Parnassius mnemosyne</name>
    <name type="common">clouded apollo</name>
    <dbReference type="NCBI Taxonomy" id="213953"/>
    <lineage>
        <taxon>Eukaryota</taxon>
        <taxon>Metazoa</taxon>
        <taxon>Ecdysozoa</taxon>
        <taxon>Arthropoda</taxon>
        <taxon>Hexapoda</taxon>
        <taxon>Insecta</taxon>
        <taxon>Pterygota</taxon>
        <taxon>Neoptera</taxon>
        <taxon>Endopterygota</taxon>
        <taxon>Lepidoptera</taxon>
        <taxon>Glossata</taxon>
        <taxon>Ditrysia</taxon>
        <taxon>Papilionoidea</taxon>
        <taxon>Papilionidae</taxon>
        <taxon>Parnassiinae</taxon>
        <taxon>Parnassini</taxon>
        <taxon>Parnassius</taxon>
        <taxon>Driopa</taxon>
    </lineage>
</organism>
<dbReference type="SUPFAM" id="SSF48264">
    <property type="entry name" value="Cytochrome P450"/>
    <property type="match status" value="1"/>
</dbReference>
<dbReference type="Gene3D" id="1.10.630.10">
    <property type="entry name" value="Cytochrome P450"/>
    <property type="match status" value="1"/>
</dbReference>